<dbReference type="OrthoDB" id="9977992at2"/>
<accession>A0A4R8DUV0</accession>
<organism evidence="1 2">
    <name type="scientific">Dinghuibacter silviterrae</name>
    <dbReference type="NCBI Taxonomy" id="1539049"/>
    <lineage>
        <taxon>Bacteria</taxon>
        <taxon>Pseudomonadati</taxon>
        <taxon>Bacteroidota</taxon>
        <taxon>Chitinophagia</taxon>
        <taxon>Chitinophagales</taxon>
        <taxon>Chitinophagaceae</taxon>
        <taxon>Dinghuibacter</taxon>
    </lineage>
</organism>
<gene>
    <name evidence="1" type="ORF">EDB95_3214</name>
</gene>
<dbReference type="RefSeq" id="WP_133994786.1">
    <property type="nucleotide sequence ID" value="NZ_SODV01000001.1"/>
</dbReference>
<protein>
    <submittedName>
        <fullName evidence="1">Uncharacterized protein</fullName>
    </submittedName>
</protein>
<comment type="caution">
    <text evidence="1">The sequence shown here is derived from an EMBL/GenBank/DDBJ whole genome shotgun (WGS) entry which is preliminary data.</text>
</comment>
<dbReference type="Proteomes" id="UP000294498">
    <property type="component" value="Unassembled WGS sequence"/>
</dbReference>
<evidence type="ECO:0000313" key="2">
    <source>
        <dbReference type="Proteomes" id="UP000294498"/>
    </source>
</evidence>
<name>A0A4R8DUV0_9BACT</name>
<proteinExistence type="predicted"/>
<keyword evidence="2" id="KW-1185">Reference proteome</keyword>
<sequence>MTKLKLSTLGMGAGEALSKTQMKSIKAGTMYCCGTGGKSFCDESASLVAAWADFWTTAGHNVACFVPEEA</sequence>
<dbReference type="AlphaFoldDB" id="A0A4R8DUV0"/>
<evidence type="ECO:0000313" key="1">
    <source>
        <dbReference type="EMBL" id="TDX02164.1"/>
    </source>
</evidence>
<dbReference type="EMBL" id="SODV01000001">
    <property type="protein sequence ID" value="TDX02164.1"/>
    <property type="molecule type" value="Genomic_DNA"/>
</dbReference>
<reference evidence="1 2" key="1">
    <citation type="submission" date="2019-03" db="EMBL/GenBank/DDBJ databases">
        <title>Genomic Encyclopedia of Type Strains, Phase IV (KMG-IV): sequencing the most valuable type-strain genomes for metagenomic binning, comparative biology and taxonomic classification.</title>
        <authorList>
            <person name="Goeker M."/>
        </authorList>
    </citation>
    <scope>NUCLEOTIDE SEQUENCE [LARGE SCALE GENOMIC DNA]</scope>
    <source>
        <strain evidence="1 2">DSM 100059</strain>
    </source>
</reference>